<dbReference type="Proteomes" id="UP001497480">
    <property type="component" value="Unassembled WGS sequence"/>
</dbReference>
<proteinExistence type="inferred from homology"/>
<evidence type="ECO:0000313" key="6">
    <source>
        <dbReference type="EMBL" id="CAL0324465.1"/>
    </source>
</evidence>
<dbReference type="EMBL" id="CAXHTB010000018">
    <property type="protein sequence ID" value="CAL0324461.1"/>
    <property type="molecule type" value="Genomic_DNA"/>
</dbReference>
<dbReference type="PRINTS" id="PR00382">
    <property type="entry name" value="LIPIDTRNSFER"/>
</dbReference>
<protein>
    <recommendedName>
        <fullName evidence="4">Bifunctional inhibitor/plant lipid transfer protein/seed storage helical domain-containing protein</fullName>
    </recommendedName>
</protein>
<dbReference type="GO" id="GO:0006869">
    <property type="term" value="P:lipid transport"/>
    <property type="evidence" value="ECO:0007669"/>
    <property type="project" value="InterPro"/>
</dbReference>
<sequence length="120" mass="13229">MMMEKKVATFFLSMMILTLLDGTTNASEINDITCVDAQRLLLPCIPYLQGLGLKPSSSCCSAAKTVFERATSTQNRRALCQCFKQVAPVIGVNPDRSKQLPKLCNIRLSFPLDPKINCNS</sequence>
<dbReference type="GO" id="GO:0008289">
    <property type="term" value="F:lipid binding"/>
    <property type="evidence" value="ECO:0007669"/>
    <property type="project" value="InterPro"/>
</dbReference>
<dbReference type="Pfam" id="PF00234">
    <property type="entry name" value="Tryp_alpha_amyl"/>
    <property type="match status" value="1"/>
</dbReference>
<evidence type="ECO:0000256" key="3">
    <source>
        <dbReference type="SAM" id="SignalP"/>
    </source>
</evidence>
<dbReference type="SUPFAM" id="SSF47699">
    <property type="entry name" value="Bifunctional inhibitor/lipid-transfer protein/seed storage 2S albumin"/>
    <property type="match status" value="1"/>
</dbReference>
<evidence type="ECO:0000256" key="2">
    <source>
        <dbReference type="ARBA" id="ARBA00023157"/>
    </source>
</evidence>
<comment type="caution">
    <text evidence="6">The sequence shown here is derived from an EMBL/GenBank/DDBJ whole genome shotgun (WGS) entry which is preliminary data.</text>
</comment>
<feature type="domain" description="Bifunctional inhibitor/plant lipid transfer protein/seed storage helical" evidence="4">
    <location>
        <begin position="34"/>
        <end position="115"/>
    </location>
</feature>
<evidence type="ECO:0000313" key="7">
    <source>
        <dbReference type="Proteomes" id="UP001497480"/>
    </source>
</evidence>
<keyword evidence="2" id="KW-1015">Disulfide bond</keyword>
<dbReference type="Gene3D" id="1.10.110.10">
    <property type="entry name" value="Plant lipid-transfer and hydrophobic proteins"/>
    <property type="match status" value="1"/>
</dbReference>
<feature type="signal peptide" evidence="3">
    <location>
        <begin position="1"/>
        <end position="26"/>
    </location>
</feature>
<evidence type="ECO:0000259" key="4">
    <source>
        <dbReference type="Pfam" id="PF00234"/>
    </source>
</evidence>
<name>A0AAV1XTW3_LUPLU</name>
<dbReference type="InterPro" id="IPR016140">
    <property type="entry name" value="Bifunc_inhib/LTP/seed_store"/>
</dbReference>
<dbReference type="InterPro" id="IPR036312">
    <property type="entry name" value="Bifun_inhib/LTP/seed_sf"/>
</dbReference>
<keyword evidence="7" id="KW-1185">Reference proteome</keyword>
<comment type="similarity">
    <text evidence="1">Belongs to the plant LTP family.</text>
</comment>
<accession>A0AAV1XTW3</accession>
<keyword evidence="3" id="KW-0732">Signal</keyword>
<dbReference type="InterPro" id="IPR000528">
    <property type="entry name" value="Plant_nsLTP"/>
</dbReference>
<organism evidence="6 7">
    <name type="scientific">Lupinus luteus</name>
    <name type="common">European yellow lupine</name>
    <dbReference type="NCBI Taxonomy" id="3873"/>
    <lineage>
        <taxon>Eukaryota</taxon>
        <taxon>Viridiplantae</taxon>
        <taxon>Streptophyta</taxon>
        <taxon>Embryophyta</taxon>
        <taxon>Tracheophyta</taxon>
        <taxon>Spermatophyta</taxon>
        <taxon>Magnoliopsida</taxon>
        <taxon>eudicotyledons</taxon>
        <taxon>Gunneridae</taxon>
        <taxon>Pentapetalae</taxon>
        <taxon>rosids</taxon>
        <taxon>fabids</taxon>
        <taxon>Fabales</taxon>
        <taxon>Fabaceae</taxon>
        <taxon>Papilionoideae</taxon>
        <taxon>50 kb inversion clade</taxon>
        <taxon>genistoids sensu lato</taxon>
        <taxon>core genistoids</taxon>
        <taxon>Genisteae</taxon>
        <taxon>Lupinus</taxon>
    </lineage>
</organism>
<dbReference type="CDD" id="cd01960">
    <property type="entry name" value="nsLTP1"/>
    <property type="match status" value="1"/>
</dbReference>
<dbReference type="PANTHER" id="PTHR33076">
    <property type="entry name" value="NON-SPECIFIC LIPID-TRANSFER PROTEIN 2-RELATED"/>
    <property type="match status" value="1"/>
</dbReference>
<feature type="chain" id="PRO_5044714232" description="Bifunctional inhibitor/plant lipid transfer protein/seed storage helical domain-containing protein" evidence="3">
    <location>
        <begin position="27"/>
        <end position="120"/>
    </location>
</feature>
<dbReference type="EMBL" id="CAXHTB010000018">
    <property type="protein sequence ID" value="CAL0324465.1"/>
    <property type="molecule type" value="Genomic_DNA"/>
</dbReference>
<reference evidence="6 7" key="1">
    <citation type="submission" date="2024-03" db="EMBL/GenBank/DDBJ databases">
        <authorList>
            <person name="Martinez-Hernandez J."/>
        </authorList>
    </citation>
    <scope>NUCLEOTIDE SEQUENCE [LARGE SCALE GENOMIC DNA]</scope>
</reference>
<evidence type="ECO:0000313" key="5">
    <source>
        <dbReference type="EMBL" id="CAL0324461.1"/>
    </source>
</evidence>
<dbReference type="AlphaFoldDB" id="A0AAV1XTW3"/>
<gene>
    <name evidence="5" type="ORF">LLUT_LOCUS25521</name>
    <name evidence="6" type="ORF">LLUT_LOCUS25525</name>
</gene>
<evidence type="ECO:0000256" key="1">
    <source>
        <dbReference type="ARBA" id="ARBA00009748"/>
    </source>
</evidence>